<dbReference type="PANTHER" id="PTHR30163:SF9">
    <property type="entry name" value="MEMBRANE-BOUND LYTIC MUREIN TRANSGLYCOSYLASE B"/>
    <property type="match status" value="1"/>
</dbReference>
<evidence type="ECO:0000259" key="3">
    <source>
        <dbReference type="Pfam" id="PF13406"/>
    </source>
</evidence>
<evidence type="ECO:0000256" key="1">
    <source>
        <dbReference type="PIRSR" id="PIRSR611757-1"/>
    </source>
</evidence>
<dbReference type="InterPro" id="IPR031304">
    <property type="entry name" value="SLT_2"/>
</dbReference>
<dbReference type="Gene3D" id="1.10.8.350">
    <property type="entry name" value="Bacterial muramidase"/>
    <property type="match status" value="1"/>
</dbReference>
<dbReference type="Pfam" id="PF13406">
    <property type="entry name" value="SLT_2"/>
    <property type="match status" value="1"/>
</dbReference>
<dbReference type="PANTHER" id="PTHR30163">
    <property type="entry name" value="MEMBRANE-BOUND LYTIC MUREIN TRANSGLYCOSYLASE B"/>
    <property type="match status" value="1"/>
</dbReference>
<sequence>MIQLLPIAIAALFLFSLSVPVSANDAVSDDLREFIDEMHRDYEFDPDQLRKLLAKAEVKQSILDAISRPAERVVPWHEYRQQFTTERRIREGVDFRNAHKDRLVAIGDADLANAVVGILGVETFYGRITGKFRVIDALTTLAFHYPPRAEFFRDELRQFLLLTREEAVDPLTALGSYAGAMGSPQFIASSYRKYSVDADGDGRRDLWSNWDDVIGSVAAYLRAFGWQAGGPVVVPATLTDGDMSRFNMGKIELNETVQSLRDKGVKFETTAPADAPAMLIVAAGKEGPEYRVGFSNFYTITRYNRSSMYSMAVYDLGQAVAATETSP</sequence>
<dbReference type="NCBIfam" id="TIGR02282">
    <property type="entry name" value="MltB"/>
    <property type="match status" value="1"/>
</dbReference>
<dbReference type="GO" id="GO:0008933">
    <property type="term" value="F:peptidoglycan lytic transglycosylase activity"/>
    <property type="evidence" value="ECO:0007669"/>
    <property type="project" value="TreeGrafter"/>
</dbReference>
<evidence type="ECO:0000256" key="2">
    <source>
        <dbReference type="SAM" id="SignalP"/>
    </source>
</evidence>
<feature type="active site" evidence="1">
    <location>
        <position position="122"/>
    </location>
</feature>
<dbReference type="CDD" id="cd13399">
    <property type="entry name" value="Slt35-like"/>
    <property type="match status" value="1"/>
</dbReference>
<dbReference type="Gene3D" id="1.10.530.10">
    <property type="match status" value="1"/>
</dbReference>
<comment type="caution">
    <text evidence="4">The sequence shown here is derived from an EMBL/GenBank/DDBJ whole genome shotgun (WGS) entry which is preliminary data.</text>
</comment>
<keyword evidence="2" id="KW-0732">Signal</keyword>
<feature type="domain" description="Transglycosylase SLT" evidence="3">
    <location>
        <begin position="29"/>
        <end position="318"/>
    </location>
</feature>
<evidence type="ECO:0000313" key="5">
    <source>
        <dbReference type="Proteomes" id="UP000588068"/>
    </source>
</evidence>
<dbReference type="InterPro" id="IPR023346">
    <property type="entry name" value="Lysozyme-like_dom_sf"/>
</dbReference>
<dbReference type="EMBL" id="JACHHZ010000003">
    <property type="protein sequence ID" value="MBB6094396.1"/>
    <property type="molecule type" value="Genomic_DNA"/>
</dbReference>
<reference evidence="4 5" key="1">
    <citation type="submission" date="2020-08" db="EMBL/GenBank/DDBJ databases">
        <title>Genomic Encyclopedia of Type Strains, Phase IV (KMG-IV): sequencing the most valuable type-strain genomes for metagenomic binning, comparative biology and taxonomic classification.</title>
        <authorList>
            <person name="Goeker M."/>
        </authorList>
    </citation>
    <scope>NUCLEOTIDE SEQUENCE [LARGE SCALE GENOMIC DNA]</scope>
    <source>
        <strain evidence="4 5">DSM 26723</strain>
    </source>
</reference>
<accession>A0A841HNF0</accession>
<feature type="signal peptide" evidence="2">
    <location>
        <begin position="1"/>
        <end position="23"/>
    </location>
</feature>
<gene>
    <name evidence="4" type="ORF">HNQ60_003277</name>
</gene>
<dbReference type="AlphaFoldDB" id="A0A841HNF0"/>
<protein>
    <submittedName>
        <fullName evidence="4">Membrane-bound lytic murein transglycosylase B</fullName>
    </submittedName>
</protein>
<proteinExistence type="predicted"/>
<organism evidence="4 5">
    <name type="scientific">Povalibacter uvarum</name>
    <dbReference type="NCBI Taxonomy" id="732238"/>
    <lineage>
        <taxon>Bacteria</taxon>
        <taxon>Pseudomonadati</taxon>
        <taxon>Pseudomonadota</taxon>
        <taxon>Gammaproteobacteria</taxon>
        <taxon>Steroidobacterales</taxon>
        <taxon>Steroidobacteraceae</taxon>
        <taxon>Povalibacter</taxon>
    </lineage>
</organism>
<dbReference type="InterPro" id="IPR011757">
    <property type="entry name" value="Lytic_transglycosylase_MltB"/>
</dbReference>
<feature type="chain" id="PRO_5032654001" evidence="2">
    <location>
        <begin position="24"/>
        <end position="327"/>
    </location>
</feature>
<dbReference type="RefSeq" id="WP_184333624.1">
    <property type="nucleotide sequence ID" value="NZ_JACHHZ010000003.1"/>
</dbReference>
<keyword evidence="5" id="KW-1185">Reference proteome</keyword>
<dbReference type="SUPFAM" id="SSF53955">
    <property type="entry name" value="Lysozyme-like"/>
    <property type="match status" value="1"/>
</dbReference>
<name>A0A841HNF0_9GAMM</name>
<dbReference type="FunFam" id="1.10.8.350:FF:000001">
    <property type="entry name" value="Lytic murein transglycosylase B"/>
    <property type="match status" value="1"/>
</dbReference>
<dbReference type="GO" id="GO:0009253">
    <property type="term" value="P:peptidoglycan catabolic process"/>
    <property type="evidence" value="ECO:0007669"/>
    <property type="project" value="TreeGrafter"/>
</dbReference>
<dbReference type="InterPro" id="IPR043426">
    <property type="entry name" value="MltB-like"/>
</dbReference>
<dbReference type="Proteomes" id="UP000588068">
    <property type="component" value="Unassembled WGS sequence"/>
</dbReference>
<evidence type="ECO:0000313" key="4">
    <source>
        <dbReference type="EMBL" id="MBB6094396.1"/>
    </source>
</evidence>